<evidence type="ECO:0000313" key="1">
    <source>
        <dbReference type="EMBL" id="CSB81065.1"/>
    </source>
</evidence>
<gene>
    <name evidence="1" type="ORF">ERS013201_01000</name>
</gene>
<protein>
    <submittedName>
        <fullName evidence="1">Uncharacterized protein</fullName>
    </submittedName>
</protein>
<dbReference type="AlphaFoldDB" id="A0A655W1K6"/>
<reference evidence="1 2" key="1">
    <citation type="submission" date="2015-07" db="EMBL/GenBank/DDBJ databases">
        <authorList>
            <consortium name="Pathogen Informatics"/>
        </authorList>
    </citation>
    <scope>NUCLEOTIDE SEQUENCE [LARGE SCALE GENOMIC DNA]</scope>
    <source>
        <strain evidence="1 2">A325</strain>
    </source>
</reference>
<evidence type="ECO:0000313" key="2">
    <source>
        <dbReference type="Proteomes" id="UP000046067"/>
    </source>
</evidence>
<dbReference type="EMBL" id="CWQJ01000005">
    <property type="protein sequence ID" value="CSB81065.1"/>
    <property type="molecule type" value="Genomic_DNA"/>
</dbReference>
<dbReference type="Proteomes" id="UP000046067">
    <property type="component" value="Unassembled WGS sequence"/>
</dbReference>
<proteinExistence type="predicted"/>
<sequence>MAALTAPLANVIRSVALWVISTRSPISANMAVCSPMMSPARIVAKPISLRERSPVIPSRAYTATSLS</sequence>
<accession>A0A655W1K6</accession>
<organism evidence="1 2">
    <name type="scientific">Vibrio cholerae</name>
    <dbReference type="NCBI Taxonomy" id="666"/>
    <lineage>
        <taxon>Bacteria</taxon>
        <taxon>Pseudomonadati</taxon>
        <taxon>Pseudomonadota</taxon>
        <taxon>Gammaproteobacteria</taxon>
        <taxon>Vibrionales</taxon>
        <taxon>Vibrionaceae</taxon>
        <taxon>Vibrio</taxon>
    </lineage>
</organism>
<name>A0A655W1K6_VIBCL</name>